<evidence type="ECO:0000256" key="9">
    <source>
        <dbReference type="ARBA" id="ARBA00047280"/>
    </source>
</evidence>
<evidence type="ECO:0000256" key="5">
    <source>
        <dbReference type="ARBA" id="ARBA00022801"/>
    </source>
</evidence>
<dbReference type="AlphaFoldDB" id="A0A1E4SCY3"/>
<feature type="transmembrane region" description="Helical" evidence="11">
    <location>
        <begin position="249"/>
        <end position="267"/>
    </location>
</feature>
<dbReference type="OrthoDB" id="271604at2759"/>
<feature type="domain" description="CAAX prenyl protease 2/Lysostaphin resistance protein A-like" evidence="12">
    <location>
        <begin position="128"/>
        <end position="234"/>
    </location>
</feature>
<comment type="catalytic activity">
    <reaction evidence="9">
        <text>Hydrolyzes the peptide bond -P2-(S-farnesyl or geranylgeranyl)C-P1'-P2'-P3'-COOH where P1' and P2' are amino acids with aliphatic sidechains and P3' is any C-terminal residue.</text>
        <dbReference type="EC" id="3.4.26.1"/>
    </reaction>
</comment>
<comment type="similarity">
    <text evidence="2">Belongs to the peptidase U48 family.</text>
</comment>
<feature type="transmembrane region" description="Helical" evidence="11">
    <location>
        <begin position="197"/>
        <end position="218"/>
    </location>
</feature>
<gene>
    <name evidence="13" type="ORF">CANTADRAFT_23378</name>
</gene>
<keyword evidence="4 11" id="KW-0812">Transmembrane</keyword>
<dbReference type="PANTHER" id="PTHR13046">
    <property type="entry name" value="PROTEASE U48 CAAX PRENYL PROTEASE RCE1"/>
    <property type="match status" value="1"/>
</dbReference>
<sequence length="269" mass="29704">MHILLAISIASSYVFSIYFRQPAALRGQHRDQPAVIRHRIARVTMLCAGWVVVVPALLHYWDGLRYYDVIRELGLVPGMGTRTLAQDVANIAKSALLISVLYLAVIVDYLRQGPSLAGDVRDGFLTLHGFRDHVFAPLSEELIYRSLIITVLVHGGVSRHTQLLLWTSLLFGIAHVHHGVVLVRTTKLPVGMVVANAGFQTVYTTVFGMVAIQVYLWYGSVWCPAVVHAACNLMGFPAITVASLAPWQALYYVLLLAGVVLFSRLIGLF</sequence>
<keyword evidence="8 11" id="KW-0472">Membrane</keyword>
<reference evidence="14" key="1">
    <citation type="submission" date="2016-05" db="EMBL/GenBank/DDBJ databases">
        <title>Comparative genomics of biotechnologically important yeasts.</title>
        <authorList>
            <consortium name="DOE Joint Genome Institute"/>
            <person name="Riley R."/>
            <person name="Haridas S."/>
            <person name="Wolfe K.H."/>
            <person name="Lopes M.R."/>
            <person name="Hittinger C.T."/>
            <person name="Goker M."/>
            <person name="Salamov A."/>
            <person name="Wisecaver J."/>
            <person name="Long T.M."/>
            <person name="Aerts A.L."/>
            <person name="Barry K."/>
            <person name="Choi C."/>
            <person name="Clum A."/>
            <person name="Coughlan A.Y."/>
            <person name="Deshpande S."/>
            <person name="Douglass A.P."/>
            <person name="Hanson S.J."/>
            <person name="Klenk H.-P."/>
            <person name="Labutti K."/>
            <person name="Lapidus A."/>
            <person name="Lindquist E."/>
            <person name="Lipzen A."/>
            <person name="Meier-Kolthoff J.P."/>
            <person name="Ohm R.A."/>
            <person name="Otillar R.P."/>
            <person name="Pangilinan J."/>
            <person name="Peng Y."/>
            <person name="Rokas A."/>
            <person name="Rosa C.A."/>
            <person name="Scheuner C."/>
            <person name="Sibirny A.A."/>
            <person name="Slot J.C."/>
            <person name="Stielow J.B."/>
            <person name="Sun H."/>
            <person name="Kurtzman C.P."/>
            <person name="Blackwell M."/>
            <person name="Grigoriev I.V."/>
            <person name="Jeffries T.W."/>
        </authorList>
    </citation>
    <scope>NUCLEOTIDE SEQUENCE [LARGE SCALE GENOMIC DNA]</scope>
    <source>
        <strain evidence="14">NRRL Y-17324</strain>
    </source>
</reference>
<dbReference type="EC" id="3.4.26.1" evidence="10"/>
<evidence type="ECO:0000256" key="2">
    <source>
        <dbReference type="ARBA" id="ARBA00006897"/>
    </source>
</evidence>
<evidence type="ECO:0000256" key="4">
    <source>
        <dbReference type="ARBA" id="ARBA00022692"/>
    </source>
</evidence>
<evidence type="ECO:0000256" key="7">
    <source>
        <dbReference type="ARBA" id="ARBA00022989"/>
    </source>
</evidence>
<dbReference type="InterPro" id="IPR039731">
    <property type="entry name" value="Rce1"/>
</dbReference>
<proteinExistence type="inferred from homology"/>
<keyword evidence="6" id="KW-0256">Endoplasmic reticulum</keyword>
<evidence type="ECO:0000259" key="12">
    <source>
        <dbReference type="Pfam" id="PF02517"/>
    </source>
</evidence>
<name>A0A1E4SCY3_9ASCO</name>
<evidence type="ECO:0000256" key="8">
    <source>
        <dbReference type="ARBA" id="ARBA00023136"/>
    </source>
</evidence>
<feature type="transmembrane region" description="Helical" evidence="11">
    <location>
        <begin position="40"/>
        <end position="61"/>
    </location>
</feature>
<keyword evidence="5" id="KW-0378">Hydrolase</keyword>
<dbReference type="PANTHER" id="PTHR13046:SF0">
    <property type="entry name" value="CAAX PRENYL PROTEASE 2"/>
    <property type="match status" value="1"/>
</dbReference>
<feature type="transmembrane region" description="Helical" evidence="11">
    <location>
        <begin position="163"/>
        <end position="185"/>
    </location>
</feature>
<dbReference type="RefSeq" id="XP_020062364.1">
    <property type="nucleotide sequence ID" value="XM_020206957.1"/>
</dbReference>
<evidence type="ECO:0000256" key="6">
    <source>
        <dbReference type="ARBA" id="ARBA00022824"/>
    </source>
</evidence>
<evidence type="ECO:0000256" key="1">
    <source>
        <dbReference type="ARBA" id="ARBA00004477"/>
    </source>
</evidence>
<dbReference type="EMBL" id="KV453915">
    <property type="protein sequence ID" value="ODV77242.1"/>
    <property type="molecule type" value="Genomic_DNA"/>
</dbReference>
<keyword evidence="14" id="KW-1185">Reference proteome</keyword>
<dbReference type="Proteomes" id="UP000094285">
    <property type="component" value="Unassembled WGS sequence"/>
</dbReference>
<comment type="subcellular location">
    <subcellularLocation>
        <location evidence="1">Endoplasmic reticulum membrane</location>
        <topology evidence="1">Multi-pass membrane protein</topology>
    </subcellularLocation>
</comment>
<evidence type="ECO:0000313" key="14">
    <source>
        <dbReference type="Proteomes" id="UP000094285"/>
    </source>
</evidence>
<evidence type="ECO:0000313" key="13">
    <source>
        <dbReference type="EMBL" id="ODV77242.1"/>
    </source>
</evidence>
<dbReference type="GO" id="GO:0071586">
    <property type="term" value="P:CAAX-box protein processing"/>
    <property type="evidence" value="ECO:0007669"/>
    <property type="project" value="InterPro"/>
</dbReference>
<dbReference type="GO" id="GO:0005789">
    <property type="term" value="C:endoplasmic reticulum membrane"/>
    <property type="evidence" value="ECO:0007669"/>
    <property type="project" value="UniProtKB-SubCell"/>
</dbReference>
<evidence type="ECO:0000256" key="3">
    <source>
        <dbReference type="ARBA" id="ARBA00022670"/>
    </source>
</evidence>
<dbReference type="GeneID" id="30981094"/>
<dbReference type="InterPro" id="IPR003675">
    <property type="entry name" value="Rce1/LyrA-like_dom"/>
</dbReference>
<dbReference type="Pfam" id="PF02517">
    <property type="entry name" value="Rce1-like"/>
    <property type="match status" value="1"/>
</dbReference>
<keyword evidence="3" id="KW-0645">Protease</keyword>
<evidence type="ECO:0000256" key="10">
    <source>
        <dbReference type="ARBA" id="ARBA00049729"/>
    </source>
</evidence>
<dbReference type="STRING" id="984487.A0A1E4SCY3"/>
<keyword evidence="7 11" id="KW-1133">Transmembrane helix</keyword>
<dbReference type="GO" id="GO:0004222">
    <property type="term" value="F:metalloendopeptidase activity"/>
    <property type="evidence" value="ECO:0007669"/>
    <property type="project" value="InterPro"/>
</dbReference>
<organism evidence="13 14">
    <name type="scientific">Suhomyces tanzawaensis NRRL Y-17324</name>
    <dbReference type="NCBI Taxonomy" id="984487"/>
    <lineage>
        <taxon>Eukaryota</taxon>
        <taxon>Fungi</taxon>
        <taxon>Dikarya</taxon>
        <taxon>Ascomycota</taxon>
        <taxon>Saccharomycotina</taxon>
        <taxon>Pichiomycetes</taxon>
        <taxon>Debaryomycetaceae</taxon>
        <taxon>Suhomyces</taxon>
    </lineage>
</organism>
<accession>A0A1E4SCY3</accession>
<protein>
    <recommendedName>
        <fullName evidence="10">intramembrane prenyl-peptidase Rce1</fullName>
        <ecNumber evidence="10">3.4.26.1</ecNumber>
    </recommendedName>
</protein>
<evidence type="ECO:0000256" key="11">
    <source>
        <dbReference type="SAM" id="Phobius"/>
    </source>
</evidence>